<proteinExistence type="predicted"/>
<organism evidence="2 3">
    <name type="scientific">Haemonchus contortus</name>
    <name type="common">Barber pole worm</name>
    <dbReference type="NCBI Taxonomy" id="6289"/>
    <lineage>
        <taxon>Eukaryota</taxon>
        <taxon>Metazoa</taxon>
        <taxon>Ecdysozoa</taxon>
        <taxon>Nematoda</taxon>
        <taxon>Chromadorea</taxon>
        <taxon>Rhabditida</taxon>
        <taxon>Rhabditina</taxon>
        <taxon>Rhabditomorpha</taxon>
        <taxon>Strongyloidea</taxon>
        <taxon>Trichostrongylidae</taxon>
        <taxon>Haemonchus</taxon>
    </lineage>
</organism>
<evidence type="ECO:0000256" key="1">
    <source>
        <dbReference type="SAM" id="Phobius"/>
    </source>
</evidence>
<keyword evidence="1" id="KW-1133">Transmembrane helix</keyword>
<dbReference type="WBParaSite" id="HCON_00139100-00001">
    <property type="protein sequence ID" value="HCON_00139100-00001"/>
    <property type="gene ID" value="HCON_00139100"/>
</dbReference>
<evidence type="ECO:0000313" key="3">
    <source>
        <dbReference type="WBParaSite" id="HCON_00139100-00001"/>
    </source>
</evidence>
<accession>A0A7I4YSU9</accession>
<keyword evidence="2" id="KW-1185">Reference proteome</keyword>
<protein>
    <submittedName>
        <fullName evidence="3">Secreted protein</fullName>
    </submittedName>
</protein>
<name>A0A7I4YSU9_HAECO</name>
<feature type="transmembrane region" description="Helical" evidence="1">
    <location>
        <begin position="114"/>
        <end position="135"/>
    </location>
</feature>
<sequence length="154" mass="17176">MRTPSSTTTGAKMWLPPATAMASSFLGMRNRSGHCRHGTPCCNGLIRSAPSSLNRKYSGTLNREHLFGRSEDDGSCRGVGQMSDRRTVAFICTFLLHLGALSQSRRPVCQPIAFFARLCIYVLLSCYVYIILFVFRVVMKSYYYSFVAAHICAL</sequence>
<keyword evidence="1" id="KW-0472">Membrane</keyword>
<dbReference type="Proteomes" id="UP000025227">
    <property type="component" value="Unplaced"/>
</dbReference>
<evidence type="ECO:0000313" key="2">
    <source>
        <dbReference type="Proteomes" id="UP000025227"/>
    </source>
</evidence>
<keyword evidence="1" id="KW-0812">Transmembrane</keyword>
<dbReference type="AlphaFoldDB" id="A0A7I4YSU9"/>
<reference evidence="3" key="1">
    <citation type="submission" date="2020-12" db="UniProtKB">
        <authorList>
            <consortium name="WormBaseParasite"/>
        </authorList>
    </citation>
    <scope>IDENTIFICATION</scope>
    <source>
        <strain evidence="3">MHco3</strain>
    </source>
</reference>